<accession>A0A7Z2NVK2</accession>
<dbReference type="InterPro" id="IPR025461">
    <property type="entry name" value="ABA4-like"/>
</dbReference>
<dbReference type="EMBL" id="CP047895">
    <property type="protein sequence ID" value="QHL90575.1"/>
    <property type="molecule type" value="Genomic_DNA"/>
</dbReference>
<dbReference type="AlphaFoldDB" id="A0A7Z2NVK2"/>
<keyword evidence="1" id="KW-1133">Transmembrane helix</keyword>
<dbReference type="KEGG" id="schy:GVO57_06685"/>
<feature type="transmembrane region" description="Helical" evidence="1">
    <location>
        <begin position="123"/>
        <end position="141"/>
    </location>
</feature>
<gene>
    <name evidence="2" type="ORF">GVO57_06685</name>
</gene>
<name>A0A7Z2NVK2_9SPHN</name>
<keyword evidence="3" id="KW-1185">Reference proteome</keyword>
<evidence type="ECO:0000256" key="1">
    <source>
        <dbReference type="SAM" id="Phobius"/>
    </source>
</evidence>
<proteinExistence type="predicted"/>
<protein>
    <submittedName>
        <fullName evidence="2">DUF4281 domain-containing protein</fullName>
    </submittedName>
</protein>
<organism evidence="2 3">
    <name type="scientific">Sphingomonas changnyeongensis</name>
    <dbReference type="NCBI Taxonomy" id="2698679"/>
    <lineage>
        <taxon>Bacteria</taxon>
        <taxon>Pseudomonadati</taxon>
        <taxon>Pseudomonadota</taxon>
        <taxon>Alphaproteobacteria</taxon>
        <taxon>Sphingomonadales</taxon>
        <taxon>Sphingomonadaceae</taxon>
        <taxon>Sphingomonas</taxon>
    </lineage>
</organism>
<keyword evidence="1" id="KW-0812">Transmembrane</keyword>
<sequence length="152" mass="16143">MWQGLFQLTNLVALAGWALLILAPRRPLPLTLIMYLGVGLLCLVYVAAAAAVLAGLADPVPVAGAARPDLTDYSPAGLRALFASDGGIVIGWTHYLAFDLFTGLWIARDADAKGFARIAQAPVLLLTFLAGPAGLLVWLGLREPAARRRGRR</sequence>
<dbReference type="Pfam" id="PF14108">
    <property type="entry name" value="ABA4-like"/>
    <property type="match status" value="1"/>
</dbReference>
<dbReference type="Proteomes" id="UP000464468">
    <property type="component" value="Chromosome"/>
</dbReference>
<feature type="transmembrane region" description="Helical" evidence="1">
    <location>
        <begin position="35"/>
        <end position="57"/>
    </location>
</feature>
<reference evidence="2 3" key="1">
    <citation type="submission" date="2020-01" db="EMBL/GenBank/DDBJ databases">
        <title>Sphingomonas sp. C33 whole genome sequece.</title>
        <authorList>
            <person name="Park C."/>
        </authorList>
    </citation>
    <scope>NUCLEOTIDE SEQUENCE [LARGE SCALE GENOMIC DNA]</scope>
    <source>
        <strain evidence="2 3">C33</strain>
    </source>
</reference>
<evidence type="ECO:0000313" key="2">
    <source>
        <dbReference type="EMBL" id="QHL90575.1"/>
    </source>
</evidence>
<evidence type="ECO:0000313" key="3">
    <source>
        <dbReference type="Proteomes" id="UP000464468"/>
    </source>
</evidence>
<dbReference type="RefSeq" id="WP_160592503.1">
    <property type="nucleotide sequence ID" value="NZ_CP047895.1"/>
</dbReference>
<keyword evidence="1" id="KW-0472">Membrane</keyword>
<feature type="transmembrane region" description="Helical" evidence="1">
    <location>
        <begin position="6"/>
        <end position="23"/>
    </location>
</feature>